<dbReference type="InterPro" id="IPR036388">
    <property type="entry name" value="WH-like_DNA-bd_sf"/>
</dbReference>
<feature type="domain" description="Sugar-binding" evidence="5">
    <location>
        <begin position="91"/>
        <end position="338"/>
    </location>
</feature>
<dbReference type="Proteomes" id="UP000075806">
    <property type="component" value="Unassembled WGS sequence"/>
</dbReference>
<comment type="similarity">
    <text evidence="1">Belongs to the SorC transcriptional regulatory family.</text>
</comment>
<dbReference type="SUPFAM" id="SSF100950">
    <property type="entry name" value="NagB/RpiA/CoA transferase-like"/>
    <property type="match status" value="1"/>
</dbReference>
<dbReference type="PANTHER" id="PTHR34294:SF5">
    <property type="entry name" value="CENTRAL GLYCOLYTIC GENES REGULATOR"/>
    <property type="match status" value="1"/>
</dbReference>
<dbReference type="STRING" id="519424.AZF04_18940"/>
<evidence type="ECO:0000259" key="5">
    <source>
        <dbReference type="Pfam" id="PF04198"/>
    </source>
</evidence>
<keyword evidence="2" id="KW-0805">Transcription regulation</keyword>
<dbReference type="InterPro" id="IPR048715">
    <property type="entry name" value="CggR_N"/>
</dbReference>
<dbReference type="InterPro" id="IPR007324">
    <property type="entry name" value="Sugar-bd_dom_put"/>
</dbReference>
<accession>A0A162DT55</accession>
<dbReference type="InterPro" id="IPR051054">
    <property type="entry name" value="SorC_transcr_regulators"/>
</dbReference>
<comment type="caution">
    <text evidence="7">The sequence shown here is derived from an EMBL/GenBank/DDBJ whole genome shotgun (WGS) entry which is preliminary data.</text>
</comment>
<evidence type="ECO:0000256" key="2">
    <source>
        <dbReference type="ARBA" id="ARBA00023015"/>
    </source>
</evidence>
<dbReference type="EMBL" id="LTAO01000015">
    <property type="protein sequence ID" value="KYG30765.1"/>
    <property type="molecule type" value="Genomic_DNA"/>
</dbReference>
<dbReference type="Pfam" id="PF04198">
    <property type="entry name" value="Sugar-bind"/>
    <property type="match status" value="1"/>
</dbReference>
<keyword evidence="8" id="KW-1185">Reference proteome</keyword>
<dbReference type="InterPro" id="IPR037171">
    <property type="entry name" value="NagB/RpiA_transferase-like"/>
</dbReference>
<dbReference type="Pfam" id="PF21715">
    <property type="entry name" value="CggR_N"/>
    <property type="match status" value="1"/>
</dbReference>
<dbReference type="PANTHER" id="PTHR34294">
    <property type="entry name" value="TRANSCRIPTIONAL REGULATOR-RELATED"/>
    <property type="match status" value="1"/>
</dbReference>
<evidence type="ECO:0000256" key="3">
    <source>
        <dbReference type="ARBA" id="ARBA00023125"/>
    </source>
</evidence>
<name>A0A162DT55_9BACI</name>
<evidence type="ECO:0000256" key="1">
    <source>
        <dbReference type="ARBA" id="ARBA00010466"/>
    </source>
</evidence>
<dbReference type="AlphaFoldDB" id="A0A162DT55"/>
<evidence type="ECO:0000313" key="8">
    <source>
        <dbReference type="Proteomes" id="UP000075806"/>
    </source>
</evidence>
<evidence type="ECO:0000313" key="7">
    <source>
        <dbReference type="EMBL" id="KYG30765.1"/>
    </source>
</evidence>
<keyword evidence="3" id="KW-0238">DNA-binding</keyword>
<dbReference type="InterPro" id="IPR036390">
    <property type="entry name" value="WH_DNA-bd_sf"/>
</dbReference>
<dbReference type="OrthoDB" id="9793820at2"/>
<protein>
    <submittedName>
        <fullName evidence="7">Uncharacterized protein</fullName>
    </submittedName>
</protein>
<dbReference type="GO" id="GO:0003677">
    <property type="term" value="F:DNA binding"/>
    <property type="evidence" value="ECO:0007669"/>
    <property type="project" value="UniProtKB-KW"/>
</dbReference>
<evidence type="ECO:0000256" key="4">
    <source>
        <dbReference type="ARBA" id="ARBA00023163"/>
    </source>
</evidence>
<feature type="domain" description="CggR N-terminal DNA binding" evidence="6">
    <location>
        <begin position="18"/>
        <end position="88"/>
    </location>
</feature>
<organism evidence="7 8">
    <name type="scientific">Alkalihalobacillus trypoxylicola</name>
    <dbReference type="NCBI Taxonomy" id="519424"/>
    <lineage>
        <taxon>Bacteria</taxon>
        <taxon>Bacillati</taxon>
        <taxon>Bacillota</taxon>
        <taxon>Bacilli</taxon>
        <taxon>Bacillales</taxon>
        <taxon>Bacillaceae</taxon>
        <taxon>Alkalihalobacillus</taxon>
    </lineage>
</organism>
<gene>
    <name evidence="7" type="ORF">AZF04_18940</name>
</gene>
<dbReference type="SUPFAM" id="SSF46785">
    <property type="entry name" value="Winged helix' DNA-binding domain"/>
    <property type="match status" value="1"/>
</dbReference>
<dbReference type="Gene3D" id="3.40.50.1360">
    <property type="match status" value="1"/>
</dbReference>
<sequence length="344" mass="37876">MKSLISLQKQLLPDVLEVMVKRYAILQNIRLMQPIGRRNLSSNLQISERVLRSEVTFLKEQRLVHFATSGMSLTEQGELLFIELEEMMKELLGLSTLEQRLQSKLGVTKVIVVSGDSDDNDWVKHEMGRAAVLELNSKVKAKDVIAVMGGTTLAAVASMMTADTKMKEVVFVPARGGLGERVENQANTISAEFASRAGAEYRLLHVPDQLSEEAYSSLRLEPSVQEILALIKSAAVVIHGIGVAETMALRRNSAAKIKNHLSDDEAVGEAFGYYFNKNGEIIYKQRTIGLQLDELDQNKYVISVAGGHSKAKAILAYMKNCPSDVLITDEGAARSLLENEISLS</sequence>
<dbReference type="GO" id="GO:0030246">
    <property type="term" value="F:carbohydrate binding"/>
    <property type="evidence" value="ECO:0007669"/>
    <property type="project" value="InterPro"/>
</dbReference>
<evidence type="ECO:0000259" key="6">
    <source>
        <dbReference type="Pfam" id="PF21715"/>
    </source>
</evidence>
<dbReference type="Gene3D" id="1.10.10.10">
    <property type="entry name" value="Winged helix-like DNA-binding domain superfamily/Winged helix DNA-binding domain"/>
    <property type="match status" value="1"/>
</dbReference>
<reference evidence="7" key="1">
    <citation type="submission" date="2016-02" db="EMBL/GenBank/DDBJ databases">
        <title>Genome sequence of Bacillus trypoxylicola KCTC 13244(T).</title>
        <authorList>
            <person name="Jeong H."/>
            <person name="Park S.-H."/>
            <person name="Choi S.-K."/>
        </authorList>
    </citation>
    <scope>NUCLEOTIDE SEQUENCE [LARGE SCALE GENOMIC DNA]</scope>
    <source>
        <strain evidence="7">KCTC 13244</strain>
    </source>
</reference>
<keyword evidence="4" id="KW-0804">Transcription</keyword>
<dbReference type="RefSeq" id="WP_061948844.1">
    <property type="nucleotide sequence ID" value="NZ_LTAO01000015.1"/>
</dbReference>
<proteinExistence type="inferred from homology"/>